<dbReference type="GO" id="GO:0005737">
    <property type="term" value="C:cytoplasm"/>
    <property type="evidence" value="ECO:0007669"/>
    <property type="project" value="UniProtKB-SubCell"/>
</dbReference>
<dbReference type="InterPro" id="IPR038062">
    <property type="entry name" value="ScdA-like_N_sf"/>
</dbReference>
<dbReference type="GO" id="GO:0046872">
    <property type="term" value="F:metal ion binding"/>
    <property type="evidence" value="ECO:0007669"/>
    <property type="project" value="UniProtKB-KW"/>
</dbReference>
<dbReference type="Gene3D" id="1.20.120.520">
    <property type="entry name" value="nmb1532 protein domain like"/>
    <property type="match status" value="1"/>
</dbReference>
<keyword evidence="4" id="KW-0408">Iron</keyword>
<dbReference type="EMBL" id="JACPNR010000004">
    <property type="protein sequence ID" value="MBI2677706.1"/>
    <property type="molecule type" value="Genomic_DNA"/>
</dbReference>
<accession>A0A932A6Q0</accession>
<proteinExistence type="predicted"/>
<evidence type="ECO:0000256" key="1">
    <source>
        <dbReference type="ARBA" id="ARBA00004496"/>
    </source>
</evidence>
<dbReference type="Proteomes" id="UP000779809">
    <property type="component" value="Unassembled WGS sequence"/>
</dbReference>
<dbReference type="InterPro" id="IPR019903">
    <property type="entry name" value="RIC_family"/>
</dbReference>
<dbReference type="AlphaFoldDB" id="A0A932A6Q0"/>
<evidence type="ECO:0000313" key="6">
    <source>
        <dbReference type="EMBL" id="MBI2677706.1"/>
    </source>
</evidence>
<evidence type="ECO:0000256" key="3">
    <source>
        <dbReference type="ARBA" id="ARBA00022723"/>
    </source>
</evidence>
<dbReference type="PANTHER" id="PTHR36438:SF1">
    <property type="entry name" value="IRON-SULFUR CLUSTER REPAIR PROTEIN YTFE"/>
    <property type="match status" value="1"/>
</dbReference>
<dbReference type="Pfam" id="PF01814">
    <property type="entry name" value="Hemerythrin"/>
    <property type="match status" value="1"/>
</dbReference>
<keyword evidence="2" id="KW-0963">Cytoplasm</keyword>
<evidence type="ECO:0000313" key="7">
    <source>
        <dbReference type="Proteomes" id="UP000779809"/>
    </source>
</evidence>
<reference evidence="6" key="1">
    <citation type="submission" date="2020-07" db="EMBL/GenBank/DDBJ databases">
        <title>Huge and variable diversity of episymbiotic CPR bacteria and DPANN archaea in groundwater ecosystems.</title>
        <authorList>
            <person name="He C.Y."/>
            <person name="Keren R."/>
            <person name="Whittaker M."/>
            <person name="Farag I.F."/>
            <person name="Doudna J."/>
            <person name="Cate J.H.D."/>
            <person name="Banfield J.F."/>
        </authorList>
    </citation>
    <scope>NUCLEOTIDE SEQUENCE</scope>
    <source>
        <strain evidence="6">NC_groundwater_580_Pr5_B-0.1um_64_19</strain>
    </source>
</reference>
<sequence length="249" mass="27916">MTTSTVKRTVAAIAAEMPRAAAVFEEFGIDYCCGGELSLEQACAKAHVSVEAVERELEAVGRENRSADSIDWRSVPLSQLVEHIVDFHHQYVRRTLGRLNQLFDQVMTAHGASHSELRPLLRFFHTVADGMVQHMLKEEQVLFPYILRLEEAALAQQPLPPAPFGRVENPVRVLKLEHDDVGAQMKAIRALTHDYVVVSTGCNSFRALYATLAEFERDLHQHVHLENNILFPRAQGLEESLRGAAKEGQ</sequence>
<organism evidence="6 7">
    <name type="scientific">Candidatus Korobacter versatilis</name>
    <dbReference type="NCBI Taxonomy" id="658062"/>
    <lineage>
        <taxon>Bacteria</taxon>
        <taxon>Pseudomonadati</taxon>
        <taxon>Acidobacteriota</taxon>
        <taxon>Terriglobia</taxon>
        <taxon>Terriglobales</taxon>
        <taxon>Candidatus Korobacteraceae</taxon>
        <taxon>Candidatus Korobacter</taxon>
    </lineage>
</organism>
<dbReference type="PANTHER" id="PTHR36438">
    <property type="entry name" value="IRON-SULFUR CLUSTER REPAIR PROTEIN YTFE"/>
    <property type="match status" value="1"/>
</dbReference>
<evidence type="ECO:0000259" key="5">
    <source>
        <dbReference type="Pfam" id="PF01814"/>
    </source>
</evidence>
<evidence type="ECO:0000256" key="2">
    <source>
        <dbReference type="ARBA" id="ARBA00022490"/>
    </source>
</evidence>
<name>A0A932A6Q0_9BACT</name>
<dbReference type="NCBIfam" id="TIGR03652">
    <property type="entry name" value="FeS_repair_RIC"/>
    <property type="match status" value="1"/>
</dbReference>
<comment type="subcellular location">
    <subcellularLocation>
        <location evidence="1">Cytoplasm</location>
    </subcellularLocation>
</comment>
<dbReference type="InterPro" id="IPR012312">
    <property type="entry name" value="Hemerythrin-like"/>
</dbReference>
<evidence type="ECO:0000256" key="4">
    <source>
        <dbReference type="ARBA" id="ARBA00023004"/>
    </source>
</evidence>
<dbReference type="Gene3D" id="1.10.3910.10">
    <property type="entry name" value="SP0561-like"/>
    <property type="match status" value="1"/>
</dbReference>
<protein>
    <submittedName>
        <fullName evidence="6">Iron-sulfur cluster repair di-iron protein</fullName>
    </submittedName>
</protein>
<comment type="caution">
    <text evidence="6">The sequence shown here is derived from an EMBL/GenBank/DDBJ whole genome shotgun (WGS) entry which is preliminary data.</text>
</comment>
<keyword evidence="3" id="KW-0479">Metal-binding</keyword>
<feature type="domain" description="Hemerythrin-like" evidence="5">
    <location>
        <begin position="83"/>
        <end position="234"/>
    </location>
</feature>
<gene>
    <name evidence="6" type="primary">ric</name>
    <name evidence="6" type="ORF">HYX28_02880</name>
</gene>
<dbReference type="Pfam" id="PF04405">
    <property type="entry name" value="ScdA_N"/>
    <property type="match status" value="1"/>
</dbReference>